<keyword evidence="4 7" id="KW-1133">Transmembrane helix</keyword>
<feature type="compositionally biased region" description="Polar residues" evidence="6">
    <location>
        <begin position="12"/>
        <end position="21"/>
    </location>
</feature>
<dbReference type="GO" id="GO:0030026">
    <property type="term" value="P:intracellular manganese ion homeostasis"/>
    <property type="evidence" value="ECO:0007669"/>
    <property type="project" value="InterPro"/>
</dbReference>
<comment type="subcellular location">
    <subcellularLocation>
        <location evidence="1">Endomembrane system</location>
        <topology evidence="1">Multi-pass membrane protein</topology>
    </subcellularLocation>
</comment>
<feature type="region of interest" description="Disordered" evidence="6">
    <location>
        <begin position="1"/>
        <end position="24"/>
    </location>
</feature>
<sequence>MSPDSKDGNEIARQNTQLTNDASERKTMAFHAYPHAEKHTQHGPVVRDTIIGFADGLTVPFALTAGLSSIGSSRLVIVGGLAELFAGAISMGLGGYLAAVTERKHYEVEEAREAREVEEEPEAEEEEIYEIFAAYNMSRATVHPVVESLKTNKEMWVKFMMDFELRLERPNVSRAWISALVMGISYFLGGLIPMIPYFAMNNVNDALFTSIGITVIILVAFGYVKARVTGTGHLSALGSAGQTLCVGVLAAGSSYGIVRGINSISPIDI</sequence>
<evidence type="ECO:0000256" key="6">
    <source>
        <dbReference type="SAM" id="MobiDB-lite"/>
    </source>
</evidence>
<keyword evidence="9" id="KW-1185">Reference proteome</keyword>
<dbReference type="PANTHER" id="PTHR31851">
    <property type="entry name" value="FE(2+)/MN(2+) TRANSPORTER PCL1"/>
    <property type="match status" value="1"/>
</dbReference>
<dbReference type="InterPro" id="IPR008217">
    <property type="entry name" value="Ccc1_fam"/>
</dbReference>
<dbReference type="Pfam" id="PF01988">
    <property type="entry name" value="VIT1"/>
    <property type="match status" value="1"/>
</dbReference>
<feature type="compositionally biased region" description="Basic and acidic residues" evidence="6">
    <location>
        <begin position="1"/>
        <end position="10"/>
    </location>
</feature>
<dbReference type="GO" id="GO:0005384">
    <property type="term" value="F:manganese ion transmembrane transporter activity"/>
    <property type="evidence" value="ECO:0007669"/>
    <property type="project" value="InterPro"/>
</dbReference>
<gene>
    <name evidence="8" type="ORF">AOQ84DRAFT_437457</name>
</gene>
<name>A0A8E2F7C2_9PEZI</name>
<evidence type="ECO:0000256" key="5">
    <source>
        <dbReference type="ARBA" id="ARBA00023136"/>
    </source>
</evidence>
<dbReference type="AlphaFoldDB" id="A0A8E2F7C2"/>
<dbReference type="GO" id="GO:0012505">
    <property type="term" value="C:endomembrane system"/>
    <property type="evidence" value="ECO:0007669"/>
    <property type="project" value="UniProtKB-SubCell"/>
</dbReference>
<dbReference type="EMBL" id="KV748989">
    <property type="protein sequence ID" value="OCL11796.1"/>
    <property type="molecule type" value="Genomic_DNA"/>
</dbReference>
<feature type="transmembrane region" description="Helical" evidence="7">
    <location>
        <begin position="206"/>
        <end position="224"/>
    </location>
</feature>
<evidence type="ECO:0000313" key="9">
    <source>
        <dbReference type="Proteomes" id="UP000250140"/>
    </source>
</evidence>
<feature type="transmembrane region" description="Helical" evidence="7">
    <location>
        <begin position="175"/>
        <end position="200"/>
    </location>
</feature>
<evidence type="ECO:0000256" key="4">
    <source>
        <dbReference type="ARBA" id="ARBA00022989"/>
    </source>
</evidence>
<comment type="similarity">
    <text evidence="2">Belongs to the CCC1 family.</text>
</comment>
<evidence type="ECO:0000256" key="1">
    <source>
        <dbReference type="ARBA" id="ARBA00004127"/>
    </source>
</evidence>
<accession>A0A8E2F7C2</accession>
<reference evidence="8 9" key="1">
    <citation type="journal article" date="2016" name="Nat. Commun.">
        <title>Ectomycorrhizal ecology is imprinted in the genome of the dominant symbiotic fungus Cenococcum geophilum.</title>
        <authorList>
            <consortium name="DOE Joint Genome Institute"/>
            <person name="Peter M."/>
            <person name="Kohler A."/>
            <person name="Ohm R.A."/>
            <person name="Kuo A."/>
            <person name="Krutzmann J."/>
            <person name="Morin E."/>
            <person name="Arend M."/>
            <person name="Barry K.W."/>
            <person name="Binder M."/>
            <person name="Choi C."/>
            <person name="Clum A."/>
            <person name="Copeland A."/>
            <person name="Grisel N."/>
            <person name="Haridas S."/>
            <person name="Kipfer T."/>
            <person name="LaButti K."/>
            <person name="Lindquist E."/>
            <person name="Lipzen A."/>
            <person name="Maire R."/>
            <person name="Meier B."/>
            <person name="Mihaltcheva S."/>
            <person name="Molinier V."/>
            <person name="Murat C."/>
            <person name="Poggeler S."/>
            <person name="Quandt C.A."/>
            <person name="Sperisen C."/>
            <person name="Tritt A."/>
            <person name="Tisserant E."/>
            <person name="Crous P.W."/>
            <person name="Henrissat B."/>
            <person name="Nehls U."/>
            <person name="Egli S."/>
            <person name="Spatafora J.W."/>
            <person name="Grigoriev I.V."/>
            <person name="Martin F.M."/>
        </authorList>
    </citation>
    <scope>NUCLEOTIDE SEQUENCE [LARGE SCALE GENOMIC DNA]</scope>
    <source>
        <strain evidence="8 9">CBS 207.34</strain>
    </source>
</reference>
<dbReference type="Proteomes" id="UP000250140">
    <property type="component" value="Unassembled WGS sequence"/>
</dbReference>
<dbReference type="CDD" id="cd02435">
    <property type="entry name" value="CCC1"/>
    <property type="match status" value="1"/>
</dbReference>
<protein>
    <submittedName>
        <fullName evidence="8">DUF125-domain-containing protein</fullName>
    </submittedName>
</protein>
<proteinExistence type="inferred from homology"/>
<keyword evidence="5 7" id="KW-0472">Membrane</keyword>
<organism evidence="8 9">
    <name type="scientific">Glonium stellatum</name>
    <dbReference type="NCBI Taxonomy" id="574774"/>
    <lineage>
        <taxon>Eukaryota</taxon>
        <taxon>Fungi</taxon>
        <taxon>Dikarya</taxon>
        <taxon>Ascomycota</taxon>
        <taxon>Pezizomycotina</taxon>
        <taxon>Dothideomycetes</taxon>
        <taxon>Pleosporomycetidae</taxon>
        <taxon>Gloniales</taxon>
        <taxon>Gloniaceae</taxon>
        <taxon>Glonium</taxon>
    </lineage>
</organism>
<evidence type="ECO:0000313" key="8">
    <source>
        <dbReference type="EMBL" id="OCL11796.1"/>
    </source>
</evidence>
<keyword evidence="3 7" id="KW-0812">Transmembrane</keyword>
<evidence type="ECO:0000256" key="2">
    <source>
        <dbReference type="ARBA" id="ARBA00007049"/>
    </source>
</evidence>
<evidence type="ECO:0000256" key="3">
    <source>
        <dbReference type="ARBA" id="ARBA00022692"/>
    </source>
</evidence>
<feature type="transmembrane region" description="Helical" evidence="7">
    <location>
        <begin position="75"/>
        <end position="99"/>
    </location>
</feature>
<evidence type="ECO:0000256" key="7">
    <source>
        <dbReference type="SAM" id="Phobius"/>
    </source>
</evidence>
<dbReference type="OrthoDB" id="73465at2759"/>